<feature type="transmembrane region" description="Helical" evidence="1">
    <location>
        <begin position="163"/>
        <end position="184"/>
    </location>
</feature>
<name>A0A0L0DXZ5_THETB</name>
<keyword evidence="3" id="KW-1185">Reference proteome</keyword>
<accession>A0A0L0DXZ5</accession>
<dbReference type="GeneID" id="25562060"/>
<keyword evidence="1" id="KW-1133">Transmembrane helix</keyword>
<evidence type="ECO:0000313" key="2">
    <source>
        <dbReference type="EMBL" id="KNC56408.1"/>
    </source>
</evidence>
<organism evidence="2 3">
    <name type="scientific">Thecamonas trahens ATCC 50062</name>
    <dbReference type="NCBI Taxonomy" id="461836"/>
    <lineage>
        <taxon>Eukaryota</taxon>
        <taxon>Apusozoa</taxon>
        <taxon>Apusomonadida</taxon>
        <taxon>Apusomonadidae</taxon>
        <taxon>Thecamonas</taxon>
    </lineage>
</organism>
<gene>
    <name evidence="2" type="ORF">AMSG_02379</name>
</gene>
<feature type="transmembrane region" description="Helical" evidence="1">
    <location>
        <begin position="99"/>
        <end position="116"/>
    </location>
</feature>
<dbReference type="AlphaFoldDB" id="A0A0L0DXZ5"/>
<evidence type="ECO:0000313" key="3">
    <source>
        <dbReference type="Proteomes" id="UP000054408"/>
    </source>
</evidence>
<proteinExistence type="predicted"/>
<sequence length="213" mass="21374">MMPPATASGAGPVDPTLQAMMQALAGMGGGGDGEASASGPAMMQALAAMSGGDGDVASAAPAMMQALAGMASGQGGSGAPSVSGAPAAAGGSAIAPPDMLVRVLMAVMLLTYALPLDAFRLPFLLPPLAMYWLIYALCFALSARTFLTGRSLVMGLFPIAKAAYAWLWLAAGDYCLVVAVAVILNTFVFPRSAPTAAAQPGEVGVDNLFDDDW</sequence>
<reference evidence="2 3" key="1">
    <citation type="submission" date="2010-05" db="EMBL/GenBank/DDBJ databases">
        <title>The Genome Sequence of Thecamonas trahens ATCC 50062.</title>
        <authorList>
            <consortium name="The Broad Institute Genome Sequencing Platform"/>
            <person name="Russ C."/>
            <person name="Cuomo C."/>
            <person name="Shea T."/>
            <person name="Young S.K."/>
            <person name="Zeng Q."/>
            <person name="Koehrsen M."/>
            <person name="Haas B."/>
            <person name="Borodovsky M."/>
            <person name="Guigo R."/>
            <person name="Alvarado L."/>
            <person name="Berlin A."/>
            <person name="Bochicchio J."/>
            <person name="Borenstein D."/>
            <person name="Chapman S."/>
            <person name="Chen Z."/>
            <person name="Freedman E."/>
            <person name="Gellesch M."/>
            <person name="Goldberg J."/>
            <person name="Griggs A."/>
            <person name="Gujja S."/>
            <person name="Heilman E."/>
            <person name="Heiman D."/>
            <person name="Hepburn T."/>
            <person name="Howarth C."/>
            <person name="Jen D."/>
            <person name="Larson L."/>
            <person name="Mehta T."/>
            <person name="Park D."/>
            <person name="Pearson M."/>
            <person name="Roberts A."/>
            <person name="Saif S."/>
            <person name="Shenoy N."/>
            <person name="Sisk P."/>
            <person name="Stolte C."/>
            <person name="Sykes S."/>
            <person name="Thomson T."/>
            <person name="Walk T."/>
            <person name="White J."/>
            <person name="Yandava C."/>
            <person name="Burger G."/>
            <person name="Gray M.W."/>
            <person name="Holland P.W.H."/>
            <person name="King N."/>
            <person name="Lang F.B.F."/>
            <person name="Roger A.J."/>
            <person name="Ruiz-Trillo I."/>
            <person name="Lander E."/>
            <person name="Nusbaum C."/>
        </authorList>
    </citation>
    <scope>NUCLEOTIDE SEQUENCE [LARGE SCALE GENOMIC DNA]</scope>
    <source>
        <strain evidence="2 3">ATCC 50062</strain>
    </source>
</reference>
<dbReference type="EMBL" id="GL349441">
    <property type="protein sequence ID" value="KNC56408.1"/>
    <property type="molecule type" value="Genomic_DNA"/>
</dbReference>
<keyword evidence="1" id="KW-0472">Membrane</keyword>
<dbReference type="Proteomes" id="UP000054408">
    <property type="component" value="Unassembled WGS sequence"/>
</dbReference>
<keyword evidence="1" id="KW-0812">Transmembrane</keyword>
<feature type="transmembrane region" description="Helical" evidence="1">
    <location>
        <begin position="123"/>
        <end position="143"/>
    </location>
</feature>
<protein>
    <submittedName>
        <fullName evidence="2">Uncharacterized protein</fullName>
    </submittedName>
</protein>
<dbReference type="RefSeq" id="XP_013760921.1">
    <property type="nucleotide sequence ID" value="XM_013905467.1"/>
</dbReference>
<evidence type="ECO:0000256" key="1">
    <source>
        <dbReference type="SAM" id="Phobius"/>
    </source>
</evidence>